<proteinExistence type="predicted"/>
<sequence>MRCDDLVLQESIDVVAVSVLTAALNALTTEHQDVVARICRTSSKIVSRRTGARLMSRAQEIHWIRSYFGLLTVAKITGCVPEGVLQSALRQIGNTSASCLATGVRKHEHGAVCYYPQALTLYFAKGVYLHAIKVLSISLPRPTL</sequence>
<keyword evidence="2" id="KW-1185">Reference proteome</keyword>
<protein>
    <submittedName>
        <fullName evidence="1">Uncharacterized protein</fullName>
    </submittedName>
</protein>
<evidence type="ECO:0000313" key="1">
    <source>
        <dbReference type="EMBL" id="KAA8490577.1"/>
    </source>
</evidence>
<dbReference type="AlphaFoldDB" id="A0A5J4YJD3"/>
<gene>
    <name evidence="1" type="ORF">FVE85_7838</name>
</gene>
<comment type="caution">
    <text evidence="1">The sequence shown here is derived from an EMBL/GenBank/DDBJ whole genome shotgun (WGS) entry which is preliminary data.</text>
</comment>
<accession>A0A5J4YJD3</accession>
<dbReference type="EMBL" id="VRMN01000022">
    <property type="protein sequence ID" value="KAA8490577.1"/>
    <property type="molecule type" value="Genomic_DNA"/>
</dbReference>
<evidence type="ECO:0000313" key="2">
    <source>
        <dbReference type="Proteomes" id="UP000324585"/>
    </source>
</evidence>
<organism evidence="1 2">
    <name type="scientific">Porphyridium purpureum</name>
    <name type="common">Red alga</name>
    <name type="synonym">Porphyridium cruentum</name>
    <dbReference type="NCBI Taxonomy" id="35688"/>
    <lineage>
        <taxon>Eukaryota</taxon>
        <taxon>Rhodophyta</taxon>
        <taxon>Bangiophyceae</taxon>
        <taxon>Porphyridiales</taxon>
        <taxon>Porphyridiaceae</taxon>
        <taxon>Porphyridium</taxon>
    </lineage>
</organism>
<dbReference type="Proteomes" id="UP000324585">
    <property type="component" value="Unassembled WGS sequence"/>
</dbReference>
<name>A0A5J4YJD3_PORPP</name>
<reference evidence="2" key="1">
    <citation type="journal article" date="2019" name="Nat. Commun.">
        <title>Expansion of phycobilisome linker gene families in mesophilic red algae.</title>
        <authorList>
            <person name="Lee J."/>
            <person name="Kim D."/>
            <person name="Bhattacharya D."/>
            <person name="Yoon H.S."/>
        </authorList>
    </citation>
    <scope>NUCLEOTIDE SEQUENCE [LARGE SCALE GENOMIC DNA]</scope>
    <source>
        <strain evidence="2">CCMP 1328</strain>
    </source>
</reference>